<evidence type="ECO:0000313" key="2">
    <source>
        <dbReference type="Proteomes" id="UP000297245"/>
    </source>
</evidence>
<dbReference type="EMBL" id="ML179359">
    <property type="protein sequence ID" value="THU89715.1"/>
    <property type="molecule type" value="Genomic_DNA"/>
</dbReference>
<name>A0A4V4HE41_DENBC</name>
<evidence type="ECO:0000313" key="1">
    <source>
        <dbReference type="EMBL" id="THU89715.1"/>
    </source>
</evidence>
<keyword evidence="2" id="KW-1185">Reference proteome</keyword>
<reference evidence="1 2" key="1">
    <citation type="journal article" date="2019" name="Nat. Ecol. Evol.">
        <title>Megaphylogeny resolves global patterns of mushroom evolution.</title>
        <authorList>
            <person name="Varga T."/>
            <person name="Krizsan K."/>
            <person name="Foldi C."/>
            <person name="Dima B."/>
            <person name="Sanchez-Garcia M."/>
            <person name="Sanchez-Ramirez S."/>
            <person name="Szollosi G.J."/>
            <person name="Szarkandi J.G."/>
            <person name="Papp V."/>
            <person name="Albert L."/>
            <person name="Andreopoulos W."/>
            <person name="Angelini C."/>
            <person name="Antonin V."/>
            <person name="Barry K.W."/>
            <person name="Bougher N.L."/>
            <person name="Buchanan P."/>
            <person name="Buyck B."/>
            <person name="Bense V."/>
            <person name="Catcheside P."/>
            <person name="Chovatia M."/>
            <person name="Cooper J."/>
            <person name="Damon W."/>
            <person name="Desjardin D."/>
            <person name="Finy P."/>
            <person name="Geml J."/>
            <person name="Haridas S."/>
            <person name="Hughes K."/>
            <person name="Justo A."/>
            <person name="Karasinski D."/>
            <person name="Kautmanova I."/>
            <person name="Kiss B."/>
            <person name="Kocsube S."/>
            <person name="Kotiranta H."/>
            <person name="LaButti K.M."/>
            <person name="Lechner B.E."/>
            <person name="Liimatainen K."/>
            <person name="Lipzen A."/>
            <person name="Lukacs Z."/>
            <person name="Mihaltcheva S."/>
            <person name="Morgado L.N."/>
            <person name="Niskanen T."/>
            <person name="Noordeloos M.E."/>
            <person name="Ohm R.A."/>
            <person name="Ortiz-Santana B."/>
            <person name="Ovrebo C."/>
            <person name="Racz N."/>
            <person name="Riley R."/>
            <person name="Savchenko A."/>
            <person name="Shiryaev A."/>
            <person name="Soop K."/>
            <person name="Spirin V."/>
            <person name="Szebenyi C."/>
            <person name="Tomsovsky M."/>
            <person name="Tulloss R.E."/>
            <person name="Uehling J."/>
            <person name="Grigoriev I.V."/>
            <person name="Vagvolgyi C."/>
            <person name="Papp T."/>
            <person name="Martin F.M."/>
            <person name="Miettinen O."/>
            <person name="Hibbett D.S."/>
            <person name="Nagy L.G."/>
        </authorList>
    </citation>
    <scope>NUCLEOTIDE SEQUENCE [LARGE SCALE GENOMIC DNA]</scope>
    <source>
        <strain evidence="1 2">CBS 962.96</strain>
    </source>
</reference>
<proteinExistence type="predicted"/>
<dbReference type="Gene3D" id="3.40.50.720">
    <property type="entry name" value="NAD(P)-binding Rossmann-like Domain"/>
    <property type="match status" value="1"/>
</dbReference>
<dbReference type="Proteomes" id="UP000297245">
    <property type="component" value="Unassembled WGS sequence"/>
</dbReference>
<sequence length="268" mass="30211">MSVYRVAIVELEHDSGLREVHHRYSSAFGFEVTFDSVTPDELNDALQSLRIGDLNAILVSRDIDCPVDFGVLKLDVSAAASGSINFVTVVDGALCGFNTDIPALHFSITSAVAYPEFRTTLIMGTGPSVKAAVYVLSQYFDCSSFYVFEPRIDAYDDFVKFCEATNIDIQMSRVTDRWMVPMHDPIQCVVTDSSLDLQSDAYATERWRLLTRVFASLRANMYSRHRGLFLNLGPEPMSRFAVERWDRIARNELWTAIRMDELEQAFAG</sequence>
<dbReference type="AlphaFoldDB" id="A0A4V4HE41"/>
<gene>
    <name evidence="1" type="ORF">K435DRAFT_865053</name>
</gene>
<organism evidence="1 2">
    <name type="scientific">Dendrothele bispora (strain CBS 962.96)</name>
    <dbReference type="NCBI Taxonomy" id="1314807"/>
    <lineage>
        <taxon>Eukaryota</taxon>
        <taxon>Fungi</taxon>
        <taxon>Dikarya</taxon>
        <taxon>Basidiomycota</taxon>
        <taxon>Agaricomycotina</taxon>
        <taxon>Agaricomycetes</taxon>
        <taxon>Agaricomycetidae</taxon>
        <taxon>Agaricales</taxon>
        <taxon>Agaricales incertae sedis</taxon>
        <taxon>Dendrothele</taxon>
    </lineage>
</organism>
<protein>
    <recommendedName>
        <fullName evidence="3">Shikimate dehydrogenase substrate binding N-terminal domain-containing protein</fullName>
    </recommendedName>
</protein>
<dbReference type="Gene3D" id="3.40.50.10860">
    <property type="entry name" value="Leucine Dehydrogenase, chain A, domain 1"/>
    <property type="match status" value="1"/>
</dbReference>
<accession>A0A4V4HE41</accession>
<evidence type="ECO:0008006" key="3">
    <source>
        <dbReference type="Google" id="ProtNLM"/>
    </source>
</evidence>